<sequence>MTLAAELYRNYLSPNDQRLSLSQEIMLIRDGELDKMDVRDRGIHRSNPTKPRFTLAVDRYEETTRLARELQQLLQNMNAEVPNSKGCYEIDPCNRLIPLLAGAHSLEHLTISYKILIERIKTGSRYVEKYYEMSKGERVPESPISTDVGFYDAAYEQSSPNTMLRLQMSLPKSAYRSMTIDPSKSSRSLAELAPVNEDLAVAFGHRDPEDRPNVITYNRSTGLQGPLWKPPLSPEVVIDPAPTVKGKSRAVAFDTAQATPSITIQPPSLTNTMSSKKSLTNPADPKLTVATYDLNTFKTPSEMMHTTPWKSQQEFFSTRVSRASISTVPPSLAPPLVPPSSNVLFGLASANSSARISSFPGRKGLNPSSLPEEYSTGPHRGPLGYPSDRFSLRNESISGHTRRESSNPPAGLLSGPPGGFSYAHTGNEGNGGPPNQGPPGGDEPPEDDPNVGMPAPFGPRNLYTRGSLDLFESQRSK</sequence>
<dbReference type="EMBL" id="MU268142">
    <property type="protein sequence ID" value="KAH7905689.1"/>
    <property type="molecule type" value="Genomic_DNA"/>
</dbReference>
<name>A0ACB7ZY95_9AGAM</name>
<proteinExistence type="predicted"/>
<evidence type="ECO:0000313" key="2">
    <source>
        <dbReference type="Proteomes" id="UP000790377"/>
    </source>
</evidence>
<accession>A0ACB7ZY95</accession>
<reference evidence="1" key="1">
    <citation type="journal article" date="2021" name="New Phytol.">
        <title>Evolutionary innovations through gain and loss of genes in the ectomycorrhizal Boletales.</title>
        <authorList>
            <person name="Wu G."/>
            <person name="Miyauchi S."/>
            <person name="Morin E."/>
            <person name="Kuo A."/>
            <person name="Drula E."/>
            <person name="Varga T."/>
            <person name="Kohler A."/>
            <person name="Feng B."/>
            <person name="Cao Y."/>
            <person name="Lipzen A."/>
            <person name="Daum C."/>
            <person name="Hundley H."/>
            <person name="Pangilinan J."/>
            <person name="Johnson J."/>
            <person name="Barry K."/>
            <person name="LaButti K."/>
            <person name="Ng V."/>
            <person name="Ahrendt S."/>
            <person name="Min B."/>
            <person name="Choi I.G."/>
            <person name="Park H."/>
            <person name="Plett J.M."/>
            <person name="Magnuson J."/>
            <person name="Spatafora J.W."/>
            <person name="Nagy L.G."/>
            <person name="Henrissat B."/>
            <person name="Grigoriev I.V."/>
            <person name="Yang Z.L."/>
            <person name="Xu J."/>
            <person name="Martin F.M."/>
        </authorList>
    </citation>
    <scope>NUCLEOTIDE SEQUENCE</scope>
    <source>
        <strain evidence="1">ATCC 28755</strain>
    </source>
</reference>
<organism evidence="1 2">
    <name type="scientific">Hygrophoropsis aurantiaca</name>
    <dbReference type="NCBI Taxonomy" id="72124"/>
    <lineage>
        <taxon>Eukaryota</taxon>
        <taxon>Fungi</taxon>
        <taxon>Dikarya</taxon>
        <taxon>Basidiomycota</taxon>
        <taxon>Agaricomycotina</taxon>
        <taxon>Agaricomycetes</taxon>
        <taxon>Agaricomycetidae</taxon>
        <taxon>Boletales</taxon>
        <taxon>Coniophorineae</taxon>
        <taxon>Hygrophoropsidaceae</taxon>
        <taxon>Hygrophoropsis</taxon>
    </lineage>
</organism>
<comment type="caution">
    <text evidence="1">The sequence shown here is derived from an EMBL/GenBank/DDBJ whole genome shotgun (WGS) entry which is preliminary data.</text>
</comment>
<keyword evidence="2" id="KW-1185">Reference proteome</keyword>
<evidence type="ECO:0000313" key="1">
    <source>
        <dbReference type="EMBL" id="KAH7905689.1"/>
    </source>
</evidence>
<dbReference type="Proteomes" id="UP000790377">
    <property type="component" value="Unassembled WGS sequence"/>
</dbReference>
<protein>
    <submittedName>
        <fullName evidence="1">Uncharacterized protein</fullName>
    </submittedName>
</protein>
<gene>
    <name evidence="1" type="ORF">BJ138DRAFT_1118248</name>
</gene>